<feature type="transmembrane region" description="Helical" evidence="2">
    <location>
        <begin position="192"/>
        <end position="209"/>
    </location>
</feature>
<dbReference type="Proteomes" id="UP000661193">
    <property type="component" value="Unassembled WGS sequence"/>
</dbReference>
<sequence length="389" mass="42495">MRNRYLDLLRFLAIVRVVVYHVTGWASLTLLFPAMSVMFALAGSLMATSLLRSGPTAVGRRLRRLLPSLWVLAAIFVPAMLLTGLPLTPKVLLWLFPVADPPANYWGALALSPIWYLRDYLWFVLASPVALWLFRHYPLPTLLAPYCLLLAIELGIYPNAPGVLREFGLYFGAWLLGFAHQAGMLRRLANRVLVPTVLALAATGGAWLLAHPGPRGYDLNDNPLGNALWSAAFILVALGRAPASADWVDRNPVFGRAVTVLNRRALTVYLWHMAFVVALTPLVDVVGWSHQDLLGLAIRVMLVFLLVGVVTALVGWVEDVAAGRPPELIPGGRRHAVPAAHRHAESRRGVAPDRAAVPGEMAVPGQRDRAAEPREDAVSGRRGRDVTGS</sequence>
<feature type="transmembrane region" description="Helical" evidence="2">
    <location>
        <begin position="105"/>
        <end position="125"/>
    </location>
</feature>
<evidence type="ECO:0000259" key="3">
    <source>
        <dbReference type="Pfam" id="PF01757"/>
    </source>
</evidence>
<reference evidence="4 5" key="1">
    <citation type="submission" date="2021-01" db="EMBL/GenBank/DDBJ databases">
        <title>Genome sequencing of Micromonospora fiedleri MG-37.</title>
        <authorList>
            <person name="Moreland P.E.J."/>
            <person name="Stach J.E.M."/>
        </authorList>
    </citation>
    <scope>NUCLEOTIDE SEQUENCE [LARGE SCALE GENOMIC DNA]</scope>
    <source>
        <strain evidence="4 5">MG-37</strain>
    </source>
</reference>
<dbReference type="RefSeq" id="WP_203220820.1">
    <property type="nucleotide sequence ID" value="NZ_JAETXL010000002.1"/>
</dbReference>
<feature type="transmembrane region" description="Helical" evidence="2">
    <location>
        <begin position="137"/>
        <end position="157"/>
    </location>
</feature>
<dbReference type="GO" id="GO:0016746">
    <property type="term" value="F:acyltransferase activity"/>
    <property type="evidence" value="ECO:0007669"/>
    <property type="project" value="UniProtKB-KW"/>
</dbReference>
<evidence type="ECO:0000313" key="5">
    <source>
        <dbReference type="Proteomes" id="UP000661193"/>
    </source>
</evidence>
<feature type="transmembrane region" description="Helical" evidence="2">
    <location>
        <begin position="65"/>
        <end position="85"/>
    </location>
</feature>
<feature type="region of interest" description="Disordered" evidence="1">
    <location>
        <begin position="339"/>
        <end position="389"/>
    </location>
</feature>
<proteinExistence type="predicted"/>
<name>A0ABS1UM61_9ACTN</name>
<feature type="transmembrane region" description="Helical" evidence="2">
    <location>
        <begin position="229"/>
        <end position="248"/>
    </location>
</feature>
<evidence type="ECO:0000256" key="2">
    <source>
        <dbReference type="SAM" id="Phobius"/>
    </source>
</evidence>
<feature type="compositionally biased region" description="Basic and acidic residues" evidence="1">
    <location>
        <begin position="366"/>
        <end position="389"/>
    </location>
</feature>
<feature type="domain" description="Acyltransferase 3" evidence="3">
    <location>
        <begin position="3"/>
        <end position="314"/>
    </location>
</feature>
<keyword evidence="2" id="KW-1133">Transmembrane helix</keyword>
<evidence type="ECO:0000313" key="4">
    <source>
        <dbReference type="EMBL" id="MBL6276010.1"/>
    </source>
</evidence>
<feature type="transmembrane region" description="Helical" evidence="2">
    <location>
        <begin position="269"/>
        <end position="290"/>
    </location>
</feature>
<keyword evidence="5" id="KW-1185">Reference proteome</keyword>
<evidence type="ECO:0000256" key="1">
    <source>
        <dbReference type="SAM" id="MobiDB-lite"/>
    </source>
</evidence>
<feature type="compositionally biased region" description="Basic and acidic residues" evidence="1">
    <location>
        <begin position="342"/>
        <end position="351"/>
    </location>
</feature>
<dbReference type="Pfam" id="PF01757">
    <property type="entry name" value="Acyl_transf_3"/>
    <property type="match status" value="1"/>
</dbReference>
<keyword evidence="2" id="KW-0812">Transmembrane</keyword>
<accession>A0ABS1UM61</accession>
<dbReference type="InterPro" id="IPR002656">
    <property type="entry name" value="Acyl_transf_3_dom"/>
</dbReference>
<feature type="transmembrane region" description="Helical" evidence="2">
    <location>
        <begin position="34"/>
        <end position="53"/>
    </location>
</feature>
<organism evidence="4 5">
    <name type="scientific">Micromonospora fiedleri</name>
    <dbReference type="NCBI Taxonomy" id="1157498"/>
    <lineage>
        <taxon>Bacteria</taxon>
        <taxon>Bacillati</taxon>
        <taxon>Actinomycetota</taxon>
        <taxon>Actinomycetes</taxon>
        <taxon>Micromonosporales</taxon>
        <taxon>Micromonosporaceae</taxon>
        <taxon>Micromonospora</taxon>
    </lineage>
</organism>
<gene>
    <name evidence="4" type="ORF">JMF97_07545</name>
</gene>
<feature type="transmembrane region" description="Helical" evidence="2">
    <location>
        <begin position="163"/>
        <end position="180"/>
    </location>
</feature>
<comment type="caution">
    <text evidence="4">The sequence shown here is derived from an EMBL/GenBank/DDBJ whole genome shotgun (WGS) entry which is preliminary data.</text>
</comment>
<keyword evidence="4" id="KW-0012">Acyltransferase</keyword>
<protein>
    <submittedName>
        <fullName evidence="4">Acyltransferase</fullName>
    </submittedName>
</protein>
<dbReference type="EMBL" id="JAETXL010000002">
    <property type="protein sequence ID" value="MBL6276010.1"/>
    <property type="molecule type" value="Genomic_DNA"/>
</dbReference>
<keyword evidence="4" id="KW-0808">Transferase</keyword>
<feature type="transmembrane region" description="Helical" evidence="2">
    <location>
        <begin position="296"/>
        <end position="317"/>
    </location>
</feature>
<keyword evidence="2" id="KW-0472">Membrane</keyword>